<dbReference type="EMBL" id="LXQD01000081">
    <property type="protein sequence ID" value="RCJ39074.1"/>
    <property type="molecule type" value="Genomic_DNA"/>
</dbReference>
<organism evidence="1 2">
    <name type="scientific">Nostoc minutum NIES-26</name>
    <dbReference type="NCBI Taxonomy" id="1844469"/>
    <lineage>
        <taxon>Bacteria</taxon>
        <taxon>Bacillati</taxon>
        <taxon>Cyanobacteriota</taxon>
        <taxon>Cyanophyceae</taxon>
        <taxon>Nostocales</taxon>
        <taxon>Nostocaceae</taxon>
        <taxon>Nostoc</taxon>
    </lineage>
</organism>
<accession>A0A367RTU9</accession>
<gene>
    <name evidence="1" type="ORF">A6770_39100</name>
</gene>
<evidence type="ECO:0000313" key="2">
    <source>
        <dbReference type="Proteomes" id="UP000252107"/>
    </source>
</evidence>
<reference evidence="1" key="1">
    <citation type="submission" date="2016-04" db="EMBL/GenBank/DDBJ databases">
        <authorList>
            <person name="Tabuchi Yagui T.R."/>
        </authorList>
    </citation>
    <scope>NUCLEOTIDE SEQUENCE [LARGE SCALE GENOMIC DNA]</scope>
    <source>
        <strain evidence="1">NIES-26</strain>
    </source>
</reference>
<sequence length="494" mass="55675">MYILAIARLKSNFRKSRCSPLQSNFSTTLIKVDPQTVEYPEVWIKETQAFGTQSVNIEQQGMIEKTAPILHKIKERPTILFATPEDRMLGITQMAVDNHKSSTVTKWLREHDVAFAQEPTEDVPLETKKGLTVFNLVNSSIPEPVSGAMTRKFGEVIESETEYQQKVKALPDRPKYLKPPKPQVISTSEPIVPSVAIRGKPIPMNFPLMLYGEQNPLPVNTCIDAMRGYGRTHTTRAYEPYKQYGFQEGEIAIASSGDKQVAFRVGKQYQITLNMIVDRKYQQQWSDMEKHSPLALPELFNGKQQVWGLHMEPLGDYVDGKIVPFPEVQTHSLPNQGVENQSVTIDNLRSWYSAADKLGKSTEYKQRIVEVANQFKSDGQLSQSALTAMGQDKQELDSISRLTQIAQRVGAVWGQVRDDGFTHVKGKVYDVTFNAEQKDLAIAHSNGEVILSLQSGKVHTNKVTTEVLQAFEQVNNQIDAIRTKNKGQEVELQR</sequence>
<keyword evidence="2" id="KW-1185">Reference proteome</keyword>
<evidence type="ECO:0000313" key="1">
    <source>
        <dbReference type="EMBL" id="RCJ39074.1"/>
    </source>
</evidence>
<comment type="caution">
    <text evidence="1">The sequence shown here is derived from an EMBL/GenBank/DDBJ whole genome shotgun (WGS) entry which is preliminary data.</text>
</comment>
<protein>
    <submittedName>
        <fullName evidence="1">Uncharacterized protein</fullName>
    </submittedName>
</protein>
<proteinExistence type="predicted"/>
<name>A0A367RTU9_9NOSO</name>
<dbReference type="AlphaFoldDB" id="A0A367RTU9"/>
<dbReference type="Proteomes" id="UP000252107">
    <property type="component" value="Unassembled WGS sequence"/>
</dbReference>